<comment type="catalytic activity">
    <reaction evidence="11">
        <text>(1S,2R)-1-C-(indol-3-yl)glycerol 3-phosphate + L-serine = D-glyceraldehyde 3-phosphate + L-tryptophan + H2O</text>
        <dbReference type="Rhea" id="RHEA:10532"/>
        <dbReference type="ChEBI" id="CHEBI:15377"/>
        <dbReference type="ChEBI" id="CHEBI:33384"/>
        <dbReference type="ChEBI" id="CHEBI:57912"/>
        <dbReference type="ChEBI" id="CHEBI:58866"/>
        <dbReference type="ChEBI" id="CHEBI:59776"/>
        <dbReference type="EC" id="4.2.1.20"/>
    </reaction>
</comment>
<dbReference type="PIRSF" id="PIRSF001413">
    <property type="entry name" value="Trp_syn_beta"/>
    <property type="match status" value="1"/>
</dbReference>
<sequence length="440" mass="48389">MDQLKDKLRSNNVNKLDYQLSLEDMPTQWFNFFPHLPKPLPPVRDNGKRSTLEISQLIRPKILLEQNAPKENWIDIPEEVINKLIMCGRPTPLRRALSLEKHLKTPARIYFKREDTMATGSFKLSTAVAQAYYAKQEGREILISETGAGQWGMSVALVSQMFGLDARIFMARCSLEQKPYRQHYMKMLGCEVYPSPSTKTECGKELLLQTPGHPGSIGSAISEAIENALDTPGSAYLSGSNVNHVHLHQTLLGLEVKQQLSMAGESNVDHLVACVSGGSNLCGFMMPFLPEKNSGAKIDMLGVESTASPRLTQGTYEYCRSDVAGYTPEVLSHSMGESYIPAPVHVGGLRNHNSSPLVSLLCREGILRAEALDEFNAFKAGQIMLKTEGILVAPESSHAVAAAIDLAEKARIENKESVIVFLASGNGFLDLQGYNDVLNN</sequence>
<comment type="pathway">
    <text evidence="2">Amino-acid biosynthesis; L-tryptophan biosynthesis; L-tryptophan from chorismate: step 5/5.</text>
</comment>
<dbReference type="Pfam" id="PF00291">
    <property type="entry name" value="PALP"/>
    <property type="match status" value="1"/>
</dbReference>
<keyword evidence="7" id="KW-0822">Tryptophan biosynthesis</keyword>
<dbReference type="eggNOG" id="COG1350">
    <property type="taxonomic scope" value="Bacteria"/>
</dbReference>
<evidence type="ECO:0000256" key="4">
    <source>
        <dbReference type="ARBA" id="ARBA00011270"/>
    </source>
</evidence>
<dbReference type="STRING" id="392500.Swoo_2012"/>
<accession>B1KQQ7</accession>
<organism evidence="13 14">
    <name type="scientific">Shewanella woodyi (strain ATCC 51908 / MS32)</name>
    <dbReference type="NCBI Taxonomy" id="392500"/>
    <lineage>
        <taxon>Bacteria</taxon>
        <taxon>Pseudomonadati</taxon>
        <taxon>Pseudomonadota</taxon>
        <taxon>Gammaproteobacteria</taxon>
        <taxon>Alteromonadales</taxon>
        <taxon>Shewanellaceae</taxon>
        <taxon>Shewanella</taxon>
    </lineage>
</organism>
<dbReference type="PANTHER" id="PTHR48077">
    <property type="entry name" value="TRYPTOPHAN SYNTHASE-RELATED"/>
    <property type="match status" value="1"/>
</dbReference>
<evidence type="ECO:0000256" key="1">
    <source>
        <dbReference type="ARBA" id="ARBA00001933"/>
    </source>
</evidence>
<evidence type="ECO:0000313" key="14">
    <source>
        <dbReference type="Proteomes" id="UP000002168"/>
    </source>
</evidence>
<evidence type="ECO:0000259" key="12">
    <source>
        <dbReference type="Pfam" id="PF00291"/>
    </source>
</evidence>
<name>B1KQQ7_SHEWM</name>
<comment type="subunit">
    <text evidence="4">Tetramer of two alpha and two beta chains.</text>
</comment>
<protein>
    <recommendedName>
        <fullName evidence="5">tryptophan synthase</fullName>
        <ecNumber evidence="5">4.2.1.20</ecNumber>
    </recommendedName>
</protein>
<dbReference type="HOGENOM" id="CLU_042858_1_0_6"/>
<comment type="cofactor">
    <cofactor evidence="1">
        <name>pyridoxal 5'-phosphate</name>
        <dbReference type="ChEBI" id="CHEBI:597326"/>
    </cofactor>
</comment>
<gene>
    <name evidence="13" type="ordered locus">Swoo_2012</name>
</gene>
<dbReference type="GO" id="GO:0004834">
    <property type="term" value="F:tryptophan synthase activity"/>
    <property type="evidence" value="ECO:0007669"/>
    <property type="project" value="UniProtKB-EC"/>
</dbReference>
<reference evidence="13 14" key="1">
    <citation type="submission" date="2008-02" db="EMBL/GenBank/DDBJ databases">
        <title>Complete sequence of Shewanella woodyi ATCC 51908.</title>
        <authorList>
            <consortium name="US DOE Joint Genome Institute"/>
            <person name="Copeland A."/>
            <person name="Lucas S."/>
            <person name="Lapidus A."/>
            <person name="Glavina del Rio T."/>
            <person name="Dalin E."/>
            <person name="Tice H."/>
            <person name="Bruce D."/>
            <person name="Goodwin L."/>
            <person name="Pitluck S."/>
            <person name="Sims D."/>
            <person name="Brettin T."/>
            <person name="Detter J.C."/>
            <person name="Han C."/>
            <person name="Kuske C.R."/>
            <person name="Schmutz J."/>
            <person name="Larimer F."/>
            <person name="Land M."/>
            <person name="Hauser L."/>
            <person name="Kyrpides N."/>
            <person name="Lykidis A."/>
            <person name="Zhao J.-S."/>
            <person name="Richardson P."/>
        </authorList>
    </citation>
    <scope>NUCLEOTIDE SEQUENCE [LARGE SCALE GENOMIC DNA]</scope>
    <source>
        <strain evidence="14">ATCC 51908 / MS32</strain>
    </source>
</reference>
<dbReference type="Gene3D" id="3.40.50.1100">
    <property type="match status" value="2"/>
</dbReference>
<dbReference type="NCBIfam" id="NF009057">
    <property type="entry name" value="PRK12391.1"/>
    <property type="match status" value="1"/>
</dbReference>
<evidence type="ECO:0000256" key="6">
    <source>
        <dbReference type="ARBA" id="ARBA00022605"/>
    </source>
</evidence>
<evidence type="ECO:0000256" key="8">
    <source>
        <dbReference type="ARBA" id="ARBA00022898"/>
    </source>
</evidence>
<dbReference type="InterPro" id="IPR036052">
    <property type="entry name" value="TrpB-like_PALP_sf"/>
</dbReference>
<keyword evidence="6" id="KW-0028">Amino-acid biosynthesis</keyword>
<proteinExistence type="inferred from homology"/>
<dbReference type="InterPro" id="IPR001926">
    <property type="entry name" value="TrpB-like_PALP"/>
</dbReference>
<dbReference type="Proteomes" id="UP000002168">
    <property type="component" value="Chromosome"/>
</dbReference>
<comment type="similarity">
    <text evidence="3">Belongs to the TrpB family.</text>
</comment>
<keyword evidence="10" id="KW-0456">Lyase</keyword>
<keyword evidence="8" id="KW-0663">Pyridoxal phosphate</keyword>
<dbReference type="EMBL" id="CP000961">
    <property type="protein sequence ID" value="ACA86296.1"/>
    <property type="molecule type" value="Genomic_DNA"/>
</dbReference>
<dbReference type="GO" id="GO:0005737">
    <property type="term" value="C:cytoplasm"/>
    <property type="evidence" value="ECO:0007669"/>
    <property type="project" value="TreeGrafter"/>
</dbReference>
<dbReference type="AlphaFoldDB" id="B1KQQ7"/>
<feature type="domain" description="Tryptophan synthase beta chain-like PALP" evidence="12">
    <location>
        <begin position="88"/>
        <end position="424"/>
    </location>
</feature>
<dbReference type="EC" id="4.2.1.20" evidence="5"/>
<keyword evidence="9" id="KW-0057">Aromatic amino acid biosynthesis</keyword>
<dbReference type="SUPFAM" id="SSF53686">
    <property type="entry name" value="Tryptophan synthase beta subunit-like PLP-dependent enzymes"/>
    <property type="match status" value="1"/>
</dbReference>
<dbReference type="InterPro" id="IPR023026">
    <property type="entry name" value="Trp_synth_beta/beta-like"/>
</dbReference>
<dbReference type="GO" id="GO:0052684">
    <property type="term" value="F:L-serine hydro-lyase (adding indole, L-tryptophan-forming) activity"/>
    <property type="evidence" value="ECO:0007669"/>
    <property type="project" value="TreeGrafter"/>
</dbReference>
<evidence type="ECO:0000313" key="13">
    <source>
        <dbReference type="EMBL" id="ACA86296.1"/>
    </source>
</evidence>
<evidence type="ECO:0000256" key="3">
    <source>
        <dbReference type="ARBA" id="ARBA00009982"/>
    </source>
</evidence>
<evidence type="ECO:0000256" key="5">
    <source>
        <dbReference type="ARBA" id="ARBA00012043"/>
    </source>
</evidence>
<evidence type="ECO:0000256" key="11">
    <source>
        <dbReference type="ARBA" id="ARBA00049047"/>
    </source>
</evidence>
<evidence type="ECO:0000256" key="9">
    <source>
        <dbReference type="ARBA" id="ARBA00023141"/>
    </source>
</evidence>
<evidence type="ECO:0000256" key="7">
    <source>
        <dbReference type="ARBA" id="ARBA00022822"/>
    </source>
</evidence>
<dbReference type="PANTHER" id="PTHR48077:SF6">
    <property type="entry name" value="TRYPTOPHAN SYNTHASE"/>
    <property type="match status" value="1"/>
</dbReference>
<evidence type="ECO:0000256" key="10">
    <source>
        <dbReference type="ARBA" id="ARBA00023239"/>
    </source>
</evidence>
<evidence type="ECO:0000256" key="2">
    <source>
        <dbReference type="ARBA" id="ARBA00004733"/>
    </source>
</evidence>
<keyword evidence="14" id="KW-1185">Reference proteome</keyword>
<dbReference type="KEGG" id="swd:Swoo_2012"/>